<keyword evidence="14" id="KW-1185">Reference proteome</keyword>
<keyword evidence="6 10" id="KW-0064">Aspartyl protease</keyword>
<dbReference type="AlphaFoldDB" id="A0AAD4D543"/>
<comment type="caution">
    <text evidence="13">The sequence shown here is derived from an EMBL/GenBank/DDBJ whole genome shotgun (WGS) entry which is preliminary data.</text>
</comment>
<comment type="catalytic activity">
    <reaction evidence="1">
        <text>Hydrolysis of proteins with broad specificity similar to that of pepsin A, preferring hydrophobic residues at P1 and P1'. Clots milk and activates trypsinogen. Does not cleave 4-Gln-|-His-5, but does cleave 10-His-|-Leu-11 and 12-Val-|-Glu-13 in B chain of insulin.</text>
        <dbReference type="EC" id="3.4.23.21"/>
    </reaction>
</comment>
<dbReference type="FunFam" id="2.40.70.10:FF:000115">
    <property type="entry name" value="Lysosomal aspartic protease"/>
    <property type="match status" value="1"/>
</dbReference>
<evidence type="ECO:0000256" key="8">
    <source>
        <dbReference type="PIRSR" id="PIRSR601461-1"/>
    </source>
</evidence>
<dbReference type="Proteomes" id="UP001194580">
    <property type="component" value="Unassembled WGS sequence"/>
</dbReference>
<dbReference type="PRINTS" id="PR00792">
    <property type="entry name" value="PEPSIN"/>
</dbReference>
<feature type="region of interest" description="Disordered" evidence="11">
    <location>
        <begin position="12"/>
        <end position="33"/>
    </location>
</feature>
<evidence type="ECO:0000313" key="14">
    <source>
        <dbReference type="Proteomes" id="UP001194580"/>
    </source>
</evidence>
<dbReference type="Gene3D" id="2.40.70.10">
    <property type="entry name" value="Acid Proteases"/>
    <property type="match status" value="2"/>
</dbReference>
<comment type="similarity">
    <text evidence="2 10">Belongs to the peptidase A1 family.</text>
</comment>
<accession>A0AAD4D543</accession>
<keyword evidence="9" id="KW-1015">Disulfide bond</keyword>
<dbReference type="InterPro" id="IPR001461">
    <property type="entry name" value="Aspartic_peptidase_A1"/>
</dbReference>
<evidence type="ECO:0000313" key="13">
    <source>
        <dbReference type="EMBL" id="KAG0267732.1"/>
    </source>
</evidence>
<protein>
    <recommendedName>
        <fullName evidence="3">rhizopuspepsin</fullName>
        <ecNumber evidence="3">3.4.23.21</ecNumber>
    </recommendedName>
</protein>
<keyword evidence="4 10" id="KW-0645">Protease</keyword>
<evidence type="ECO:0000256" key="7">
    <source>
        <dbReference type="ARBA" id="ARBA00022801"/>
    </source>
</evidence>
<feature type="domain" description="Peptidase A1" evidence="12">
    <location>
        <begin position="80"/>
        <end position="401"/>
    </location>
</feature>
<dbReference type="GO" id="GO:0004190">
    <property type="term" value="F:aspartic-type endopeptidase activity"/>
    <property type="evidence" value="ECO:0007669"/>
    <property type="project" value="UniProtKB-KW"/>
</dbReference>
<dbReference type="InterPro" id="IPR033121">
    <property type="entry name" value="PEPTIDASE_A1"/>
</dbReference>
<feature type="active site" evidence="8">
    <location>
        <position position="286"/>
    </location>
</feature>
<evidence type="ECO:0000256" key="6">
    <source>
        <dbReference type="ARBA" id="ARBA00022750"/>
    </source>
</evidence>
<dbReference type="PROSITE" id="PS51767">
    <property type="entry name" value="PEPTIDASE_A1"/>
    <property type="match status" value="1"/>
</dbReference>
<dbReference type="InterPro" id="IPR021109">
    <property type="entry name" value="Peptidase_aspartic_dom_sf"/>
</dbReference>
<organism evidence="13 14">
    <name type="scientific">Linnemannia exigua</name>
    <dbReference type="NCBI Taxonomy" id="604196"/>
    <lineage>
        <taxon>Eukaryota</taxon>
        <taxon>Fungi</taxon>
        <taxon>Fungi incertae sedis</taxon>
        <taxon>Mucoromycota</taxon>
        <taxon>Mortierellomycotina</taxon>
        <taxon>Mortierellomycetes</taxon>
        <taxon>Mortierellales</taxon>
        <taxon>Mortierellaceae</taxon>
        <taxon>Linnemannia</taxon>
    </lineage>
</organism>
<dbReference type="Pfam" id="PF00026">
    <property type="entry name" value="Asp"/>
    <property type="match status" value="1"/>
</dbReference>
<dbReference type="SUPFAM" id="SSF50630">
    <property type="entry name" value="Acid proteases"/>
    <property type="match status" value="1"/>
</dbReference>
<evidence type="ECO:0000256" key="4">
    <source>
        <dbReference type="ARBA" id="ARBA00022670"/>
    </source>
</evidence>
<dbReference type="CDD" id="cd05471">
    <property type="entry name" value="pepsin_like"/>
    <property type="match status" value="1"/>
</dbReference>
<dbReference type="PROSITE" id="PS00141">
    <property type="entry name" value="ASP_PROTEASE"/>
    <property type="match status" value="2"/>
</dbReference>
<evidence type="ECO:0000256" key="10">
    <source>
        <dbReference type="RuleBase" id="RU000454"/>
    </source>
</evidence>
<proteinExistence type="inferred from homology"/>
<dbReference type="EC" id="3.4.23.21" evidence="3"/>
<dbReference type="PANTHER" id="PTHR47966:SF51">
    <property type="entry name" value="BETA-SITE APP-CLEAVING ENZYME, ISOFORM A-RELATED"/>
    <property type="match status" value="1"/>
</dbReference>
<dbReference type="GO" id="GO:0006508">
    <property type="term" value="P:proteolysis"/>
    <property type="evidence" value="ECO:0007669"/>
    <property type="project" value="UniProtKB-KW"/>
</dbReference>
<evidence type="ECO:0000256" key="9">
    <source>
        <dbReference type="PIRSR" id="PIRSR601461-2"/>
    </source>
</evidence>
<evidence type="ECO:0000256" key="2">
    <source>
        <dbReference type="ARBA" id="ARBA00007447"/>
    </source>
</evidence>
<evidence type="ECO:0000256" key="1">
    <source>
        <dbReference type="ARBA" id="ARBA00001130"/>
    </source>
</evidence>
<dbReference type="InterPro" id="IPR034164">
    <property type="entry name" value="Pepsin-like_dom"/>
</dbReference>
<gene>
    <name evidence="13" type="ORF">BGZ95_002786</name>
</gene>
<feature type="disulfide bond" evidence="9">
    <location>
        <begin position="111"/>
        <end position="116"/>
    </location>
</feature>
<keyword evidence="5" id="KW-0732">Signal</keyword>
<feature type="disulfide bond" evidence="9">
    <location>
        <begin position="321"/>
        <end position="358"/>
    </location>
</feature>
<evidence type="ECO:0000256" key="5">
    <source>
        <dbReference type="ARBA" id="ARBA00022729"/>
    </source>
</evidence>
<evidence type="ECO:0000259" key="12">
    <source>
        <dbReference type="PROSITE" id="PS51767"/>
    </source>
</evidence>
<name>A0AAD4D543_9FUNG</name>
<feature type="active site" evidence="8">
    <location>
        <position position="98"/>
    </location>
</feature>
<evidence type="ECO:0000256" key="11">
    <source>
        <dbReference type="SAM" id="MobiDB-lite"/>
    </source>
</evidence>
<evidence type="ECO:0000256" key="3">
    <source>
        <dbReference type="ARBA" id="ARBA00013205"/>
    </source>
</evidence>
<keyword evidence="7 10" id="KW-0378">Hydrolase</keyword>
<dbReference type="EMBL" id="JAAAIL010001606">
    <property type="protein sequence ID" value="KAG0267732.1"/>
    <property type="molecule type" value="Genomic_DNA"/>
</dbReference>
<dbReference type="PANTHER" id="PTHR47966">
    <property type="entry name" value="BETA-SITE APP-CLEAVING ENZYME, ISOFORM A-RELATED"/>
    <property type="match status" value="1"/>
</dbReference>
<reference evidence="13" key="1">
    <citation type="journal article" date="2020" name="Fungal Divers.">
        <title>Resolving the Mortierellaceae phylogeny through synthesis of multi-gene phylogenetics and phylogenomics.</title>
        <authorList>
            <person name="Vandepol N."/>
            <person name="Liber J."/>
            <person name="Desiro A."/>
            <person name="Na H."/>
            <person name="Kennedy M."/>
            <person name="Barry K."/>
            <person name="Grigoriev I.V."/>
            <person name="Miller A.N."/>
            <person name="O'Donnell K."/>
            <person name="Stajich J.E."/>
            <person name="Bonito G."/>
        </authorList>
    </citation>
    <scope>NUCLEOTIDE SEQUENCE</scope>
    <source>
        <strain evidence="13">NRRL 28262</strain>
    </source>
</reference>
<sequence>MSKLLALNALKSNNGSNNGTHGPNTSPPSLTLSSLSSITDPDFDVLSHLDKLNLEVEQLLQKRAYVGKAPIRGNAGDTQWVAAMSIGTPPQEFSVVFDTGSSDVWVTSTDCTSEKCNSHRRFDPAHSSTFRQDSRPWAITYADKSRAQGLLGIDEVTVAGIKVSNQTFGLASINTGPDPTEKVVDGMMGLGFESDRFKTPVTNMILQNLVDQAVVSVWLNKAEDQDKSLSNGGVFIFGGVDPSLYTGSITYVPVTSDTHWQVAVDKVLFDSKPLDMPRSSTYAIVDTGSSYIILPDDLAEAIHRRIPKSTYNKEVGWMFPCTVAKSRSVLLSFVLGGQKFSVPLSDIVILDSAFQGYCLSAIDTWSEITGRDSQSQILLGDLFIKNQYVVYDYGNLQIGFAEKVPNAPAGIGLSAQNSAPPSVTTTGISKSRENWIVVALTTTVALVASSLLSL</sequence>
<dbReference type="InterPro" id="IPR001969">
    <property type="entry name" value="Aspartic_peptidase_AS"/>
</dbReference>